<protein>
    <submittedName>
        <fullName evidence="2">Uncharacterized protein</fullName>
    </submittedName>
</protein>
<evidence type="ECO:0000256" key="1">
    <source>
        <dbReference type="SAM" id="Phobius"/>
    </source>
</evidence>
<keyword evidence="1" id="KW-0472">Membrane</keyword>
<dbReference type="AlphaFoldDB" id="A0AAU2H5G0"/>
<gene>
    <name evidence="2" type="ORF">OHV25_23085</name>
</gene>
<dbReference type="EMBL" id="CP108253">
    <property type="protein sequence ID" value="WTU42254.1"/>
    <property type="molecule type" value="Genomic_DNA"/>
</dbReference>
<name>A0AAU2H5G0_9ACTN</name>
<accession>A0AAU2H5G0</accession>
<keyword evidence="1" id="KW-0812">Transmembrane</keyword>
<reference evidence="2" key="1">
    <citation type="submission" date="2022-10" db="EMBL/GenBank/DDBJ databases">
        <title>The complete genomes of actinobacterial strains from the NBC collection.</title>
        <authorList>
            <person name="Joergensen T.S."/>
            <person name="Alvarez Arevalo M."/>
            <person name="Sterndorff E.B."/>
            <person name="Faurdal D."/>
            <person name="Vuksanovic O."/>
            <person name="Mourched A.-S."/>
            <person name="Charusanti P."/>
            <person name="Shaw S."/>
            <person name="Blin K."/>
            <person name="Weber T."/>
        </authorList>
    </citation>
    <scope>NUCLEOTIDE SEQUENCE</scope>
    <source>
        <strain evidence="2">NBC_00060</strain>
    </source>
</reference>
<keyword evidence="1" id="KW-1133">Transmembrane helix</keyword>
<organism evidence="2">
    <name type="scientific">Streptomyces sp. NBC_00060</name>
    <dbReference type="NCBI Taxonomy" id="2975636"/>
    <lineage>
        <taxon>Bacteria</taxon>
        <taxon>Bacillati</taxon>
        <taxon>Actinomycetota</taxon>
        <taxon>Actinomycetes</taxon>
        <taxon>Kitasatosporales</taxon>
        <taxon>Streptomycetaceae</taxon>
        <taxon>Streptomyces</taxon>
    </lineage>
</organism>
<sequence>MPDYLLTFKSDPDRLLLVRVFLITLSRVFIMPTIVRTQAQQLDELQSILREDYGQDVDLAEITEIADWLGRFYTALIKLGVQRRVAEHEAAKGDKS</sequence>
<evidence type="ECO:0000313" key="2">
    <source>
        <dbReference type="EMBL" id="WTU42254.1"/>
    </source>
</evidence>
<proteinExistence type="predicted"/>
<feature type="transmembrane region" description="Helical" evidence="1">
    <location>
        <begin position="16"/>
        <end position="35"/>
    </location>
</feature>